<dbReference type="SUPFAM" id="SSF52540">
    <property type="entry name" value="P-loop containing nucleoside triphosphate hydrolases"/>
    <property type="match status" value="1"/>
</dbReference>
<evidence type="ECO:0000256" key="7">
    <source>
        <dbReference type="ARBA" id="ARBA00023203"/>
    </source>
</evidence>
<accession>A0A1B2JE98</accession>
<dbReference type="GO" id="GO:0005737">
    <property type="term" value="C:cytoplasm"/>
    <property type="evidence" value="ECO:0007669"/>
    <property type="project" value="TreeGrafter"/>
</dbReference>
<feature type="coiled-coil region" evidence="9">
    <location>
        <begin position="845"/>
        <end position="893"/>
    </location>
</feature>
<keyword evidence="7 8" id="KW-0009">Actin-binding</keyword>
<dbReference type="PRINTS" id="PR00193">
    <property type="entry name" value="MYOSINHEAVY"/>
</dbReference>
<dbReference type="GO" id="GO:0016020">
    <property type="term" value="C:membrane"/>
    <property type="evidence" value="ECO:0007669"/>
    <property type="project" value="TreeGrafter"/>
</dbReference>
<protein>
    <submittedName>
        <fullName evidence="11">BA75_03704T0</fullName>
    </submittedName>
</protein>
<evidence type="ECO:0000256" key="4">
    <source>
        <dbReference type="ARBA" id="ARBA00023054"/>
    </source>
</evidence>
<dbReference type="Gene3D" id="3.40.850.10">
    <property type="entry name" value="Kinesin motor domain"/>
    <property type="match status" value="1"/>
</dbReference>
<evidence type="ECO:0000313" key="11">
    <source>
        <dbReference type="EMBL" id="ANZ76356.1"/>
    </source>
</evidence>
<evidence type="ECO:0000313" key="12">
    <source>
        <dbReference type="Proteomes" id="UP000094565"/>
    </source>
</evidence>
<keyword evidence="3 8" id="KW-0067">ATP-binding</keyword>
<dbReference type="Gene3D" id="1.20.120.720">
    <property type="entry name" value="Myosin VI head, motor domain, U50 subdomain"/>
    <property type="match status" value="1"/>
</dbReference>
<gene>
    <name evidence="11" type="primary">MYO1</name>
    <name evidence="11" type="ORF">ATY40_BA7503704</name>
</gene>
<dbReference type="PANTHER" id="PTHR13140:SF857">
    <property type="entry name" value="MYOSIN-11"/>
    <property type="match status" value="1"/>
</dbReference>
<keyword evidence="2 8" id="KW-0547">Nucleotide-binding</keyword>
<evidence type="ECO:0000256" key="1">
    <source>
        <dbReference type="ARBA" id="ARBA00008314"/>
    </source>
</evidence>
<evidence type="ECO:0000256" key="6">
    <source>
        <dbReference type="ARBA" id="ARBA00023175"/>
    </source>
</evidence>
<feature type="region of interest" description="Actin-binding" evidence="8">
    <location>
        <begin position="651"/>
        <end position="673"/>
    </location>
</feature>
<keyword evidence="6 8" id="KW-0505">Motor protein</keyword>
<keyword evidence="12" id="KW-1185">Reference proteome</keyword>
<feature type="binding site" evidence="8">
    <location>
        <begin position="170"/>
        <end position="177"/>
    </location>
    <ligand>
        <name>ATP</name>
        <dbReference type="ChEBI" id="CHEBI:30616"/>
    </ligand>
</feature>
<dbReference type="Gene3D" id="4.10.270.10">
    <property type="entry name" value="Myosin, subunit A"/>
    <property type="match status" value="1"/>
</dbReference>
<keyword evidence="5 8" id="KW-0518">Myosin</keyword>
<dbReference type="Proteomes" id="UP000094565">
    <property type="component" value="Chromosome 3"/>
</dbReference>
<keyword evidence="4 9" id="KW-0175">Coiled coil</keyword>
<dbReference type="GO" id="GO:0007015">
    <property type="term" value="P:actin filament organization"/>
    <property type="evidence" value="ECO:0007669"/>
    <property type="project" value="TreeGrafter"/>
</dbReference>
<dbReference type="InterPro" id="IPR036961">
    <property type="entry name" value="Kinesin_motor_dom_sf"/>
</dbReference>
<evidence type="ECO:0000256" key="3">
    <source>
        <dbReference type="ARBA" id="ARBA00022840"/>
    </source>
</evidence>
<name>A0A1B2JE98_PICPA</name>
<feature type="domain" description="Myosin motor" evidence="10">
    <location>
        <begin position="64"/>
        <end position="773"/>
    </location>
</feature>
<dbReference type="OrthoDB" id="6108017at2759"/>
<dbReference type="Pfam" id="PF00063">
    <property type="entry name" value="Myosin_head"/>
    <property type="match status" value="1"/>
</dbReference>
<dbReference type="GO" id="GO:0051015">
    <property type="term" value="F:actin filament binding"/>
    <property type="evidence" value="ECO:0007669"/>
    <property type="project" value="TreeGrafter"/>
</dbReference>
<evidence type="ECO:0000256" key="9">
    <source>
        <dbReference type="SAM" id="Coils"/>
    </source>
</evidence>
<dbReference type="GO" id="GO:0000146">
    <property type="term" value="F:microfilament motor activity"/>
    <property type="evidence" value="ECO:0007669"/>
    <property type="project" value="TreeGrafter"/>
</dbReference>
<feature type="coiled-coil region" evidence="9">
    <location>
        <begin position="1216"/>
        <end position="1250"/>
    </location>
</feature>
<evidence type="ECO:0000259" key="10">
    <source>
        <dbReference type="PROSITE" id="PS51456"/>
    </source>
</evidence>
<dbReference type="SMART" id="SM00242">
    <property type="entry name" value="MYSc"/>
    <property type="match status" value="1"/>
</dbReference>
<dbReference type="GO" id="GO:0016459">
    <property type="term" value="C:myosin complex"/>
    <property type="evidence" value="ECO:0007669"/>
    <property type="project" value="UniProtKB-KW"/>
</dbReference>
<feature type="coiled-coil region" evidence="9">
    <location>
        <begin position="1301"/>
        <end position="1328"/>
    </location>
</feature>
<dbReference type="GO" id="GO:0005524">
    <property type="term" value="F:ATP binding"/>
    <property type="evidence" value="ECO:0007669"/>
    <property type="project" value="UniProtKB-UniRule"/>
</dbReference>
<dbReference type="InterPro" id="IPR027417">
    <property type="entry name" value="P-loop_NTPase"/>
</dbReference>
<dbReference type="Gene3D" id="3.30.70.1590">
    <property type="match status" value="1"/>
</dbReference>
<sequence length="1859" mass="213714">MDQEDKALLVYVPKPGTDEFVKARVLTENPIGDDEIEIEVKTLDGEQFTTTVKHLDRVNPVKFDKCDDMASLTHLNEPSVLDNLKGRYLDGLIYTYSGLFLVAVNPYKKLNIYDRNTIDYYQSIESSLYQQPQLDGDSAINPKPHIFAVAQNAIQRLVKEQRNQSILVTGESGAGKTENTKKIIQYITTITSSHELNQDFDFEEKILQATPILESFGNAQTVKNNNSSRFGKFIKMDIDYYKKTLAGASIQWYLLEKSRVVQQDAEERNYHIFYQFLRGLSQSELSKYKLTNSVGDFNYLKHSHADIPNVDDSQDFQNLMKALQVCDFSESDIKNIFTTLAVILLLGNITYHNPDSDKQAIPTEESPFTELQELLQLENPHLLKNAFIKPKVKAGKESVTQEKNSQQAKVSVDALAKVLYENLFGFIVDKINNNFGYSGLSSSTNFIGILDIAGFEIFQKNSFEQLCINYTNEKLQQFFNHHMFVLEQAEYVKENISWKFVDFGNDLKPTIELLENKSNSRVGIFSILDEECLIPKGSDEEFLNKLHKNFEIKEDGVNSPYANARYKPTKVRNGFIVKHYAGDVTYDVDGWMGKNKDPLNENIVEVLSSSSNPFFVDLFSSKLKAVSVQTSPSKRNKGTSKTVATKHKEQLSSLINQLSQTHPHFVRCILPNNQRASNMFDQKLILDQLRCNGVLEGIRIARAGYPNRIPFDKFYSNYGFLSKNKIRHNDNNFKNNCEIVLNELKLSSDDFKVGLTKLFFKNGVLAILEEKKAAKLSLTITGLQASIRGFIQRSEFVDKLRKHQAARLISHNFKEYYHLSRNDEWYKLALRVTPLIEGERKFLEKKKFKTRIDSLIKQVATLEEEKVSFSARKSELEESINELTNSLESERNLSTTKDKELANEKARTINLEKSLSVANQQIEKQEIDGKFLNDELLTLKKELEKLTELEKQKCSLDDKVKSLSQELIAAKSLEQEVESLKDAIINREQGETDLKNTKILLESKLNESNSNFEKASAELNKLKEENKSVVAKLNQLASAQEERDNKLERRERELQAKAQDLESRFSQVHVVEEEKKKAIEDYSAIKEENRLLKQKADSILTLNAKLEREAREANSLLEAKIADDVKFERGKKTFDDQISQLKEKVKELTKELSIEKENSARDKISLKALDSENAKLLKAKKSYDVRTAELNLQLQQSKVASPSSPKSLFSASDTEVSKLNLQLSEERAQYSVLKSEKHALEDELNFVKTRLASEAYDNRQLKAKLSAISEQSGIHIESNNLLSSPIKASRSSLSDKIAVDASELKMQLETEKAANKRLETMNVELQTELLRYKTLSSRLNNPDYKSPDFGNVLKDSTNDLNKVNQDEPVNSLRLNSMLNEANTKLKRLQTGDHVSQQQEIVQYKSKIDRLVRQNQDLKDSLELYKSRSENYYSKLEAAEVAVKASKRSEEFLRGELQVAQERVGVAQENYRKSDLMVAQQNSTIRELQKQLSDSLFNLKKLKSKYEDLEEKFEQETDFRLSTTSSLSANKDREIESLNKELFEKMEKEVELNKRAKSLTMQLETTQRENRALTNTTNSLIKEKHSLDRMITEMKKVNDELNAKQIDLEHKVATSTQQVITYKATVEDLNRERNNLLESKRLLEVKVADITKDLEARMRIYEDANSNPAHVSKLTNELNDYRQQVRTFKDKIEEDKLKFKEFNDKVSQLTEHVNMTVEENKALSKYNEQLSSKIKSLEVSSSEMETNITNHWSERVKSLEEKLAEKKAKEFDENQNIFNLQSLVKDLNRKIENYEKLSERSQNEVENLSQTMKRLNDKIQSLQEEGSEAILLQKQLERERDEFKEKSLKLEKELLDVYSN</sequence>
<dbReference type="FunFam" id="1.10.10.820:FF:000001">
    <property type="entry name" value="Myosin heavy chain"/>
    <property type="match status" value="1"/>
</dbReference>
<evidence type="ECO:0000256" key="8">
    <source>
        <dbReference type="PROSITE-ProRule" id="PRU00782"/>
    </source>
</evidence>
<feature type="coiled-coil region" evidence="9">
    <location>
        <begin position="929"/>
        <end position="1158"/>
    </location>
</feature>
<organism evidence="11 12">
    <name type="scientific">Komagataella pastoris</name>
    <name type="common">Yeast</name>
    <name type="synonym">Pichia pastoris</name>
    <dbReference type="NCBI Taxonomy" id="4922"/>
    <lineage>
        <taxon>Eukaryota</taxon>
        <taxon>Fungi</taxon>
        <taxon>Dikarya</taxon>
        <taxon>Ascomycota</taxon>
        <taxon>Saccharomycotina</taxon>
        <taxon>Pichiomycetes</taxon>
        <taxon>Pichiales</taxon>
        <taxon>Pichiaceae</taxon>
        <taxon>Komagataella</taxon>
    </lineage>
</organism>
<dbReference type="Gene3D" id="1.20.58.530">
    <property type="match status" value="1"/>
</dbReference>
<dbReference type="PANTHER" id="PTHR13140">
    <property type="entry name" value="MYOSIN"/>
    <property type="match status" value="1"/>
</dbReference>
<comment type="similarity">
    <text evidence="1 8">Belongs to the TRAFAC class myosin-kinesin ATPase superfamily. Myosin family.</text>
</comment>
<dbReference type="CDD" id="cd01377">
    <property type="entry name" value="MYSc_class_II"/>
    <property type="match status" value="1"/>
</dbReference>
<dbReference type="PROSITE" id="PS51456">
    <property type="entry name" value="MYOSIN_MOTOR"/>
    <property type="match status" value="1"/>
</dbReference>
<feature type="coiled-coil region" evidence="9">
    <location>
        <begin position="1484"/>
        <end position="1645"/>
    </location>
</feature>
<dbReference type="PROSITE" id="PS50096">
    <property type="entry name" value="IQ"/>
    <property type="match status" value="1"/>
</dbReference>
<evidence type="ECO:0000256" key="5">
    <source>
        <dbReference type="ARBA" id="ARBA00023123"/>
    </source>
</evidence>
<dbReference type="InterPro" id="IPR001609">
    <property type="entry name" value="Myosin_head_motor_dom-like"/>
</dbReference>
<feature type="coiled-coil region" evidence="9">
    <location>
        <begin position="1670"/>
        <end position="1697"/>
    </location>
</feature>
<reference evidence="11 12" key="1">
    <citation type="submission" date="2016-02" db="EMBL/GenBank/DDBJ databases">
        <title>Comparative genomic and transcriptomic foundation for Pichia pastoris.</title>
        <authorList>
            <person name="Love K.R."/>
            <person name="Shah K.A."/>
            <person name="Whittaker C.A."/>
            <person name="Wu J."/>
            <person name="Bartlett M.C."/>
            <person name="Ma D."/>
            <person name="Leeson R.L."/>
            <person name="Priest M."/>
            <person name="Young S.K."/>
            <person name="Love J.C."/>
        </authorList>
    </citation>
    <scope>NUCLEOTIDE SEQUENCE [LARGE SCALE GENOMIC DNA]</scope>
    <source>
        <strain evidence="11 12">ATCC 28485</strain>
    </source>
</reference>
<proteinExistence type="inferred from homology"/>
<feature type="coiled-coil region" evidence="9">
    <location>
        <begin position="1726"/>
        <end position="1852"/>
    </location>
</feature>
<dbReference type="EMBL" id="CP014586">
    <property type="protein sequence ID" value="ANZ76356.1"/>
    <property type="molecule type" value="Genomic_DNA"/>
</dbReference>
<feature type="coiled-coil region" evidence="9">
    <location>
        <begin position="1393"/>
        <end position="1427"/>
    </location>
</feature>
<evidence type="ECO:0000256" key="2">
    <source>
        <dbReference type="ARBA" id="ARBA00022741"/>
    </source>
</evidence>
<dbReference type="Gene3D" id="1.10.10.820">
    <property type="match status" value="1"/>
</dbReference>